<dbReference type="PANTHER" id="PTHR31988">
    <property type="entry name" value="ESTERASE, PUTATIVE (DUF303)-RELATED"/>
    <property type="match status" value="1"/>
</dbReference>
<evidence type="ECO:0000313" key="3">
    <source>
        <dbReference type="EMBL" id="TXE09108.1"/>
    </source>
</evidence>
<organism evidence="3 4">
    <name type="scientific">Gelidibacter salicanalis</name>
    <dbReference type="NCBI Taxonomy" id="291193"/>
    <lineage>
        <taxon>Bacteria</taxon>
        <taxon>Pseudomonadati</taxon>
        <taxon>Bacteroidota</taxon>
        <taxon>Flavobacteriia</taxon>
        <taxon>Flavobacteriales</taxon>
        <taxon>Flavobacteriaceae</taxon>
        <taxon>Gelidibacter</taxon>
    </lineage>
</organism>
<proteinExistence type="predicted"/>
<evidence type="ECO:0000259" key="2">
    <source>
        <dbReference type="Pfam" id="PF03629"/>
    </source>
</evidence>
<name>A0A5C7AKL6_9FLAO</name>
<reference evidence="3 4" key="1">
    <citation type="submission" date="2019-08" db="EMBL/GenBank/DDBJ databases">
        <title>Genome sequence of Gelidibacter salicanalis IC162T.</title>
        <authorList>
            <person name="Bowman J.P."/>
        </authorList>
    </citation>
    <scope>NUCLEOTIDE SEQUENCE [LARGE SCALE GENOMIC DNA]</scope>
    <source>
        <strain evidence="3 4">IC162</strain>
    </source>
</reference>
<comment type="caution">
    <text evidence="3">The sequence shown here is derived from an EMBL/GenBank/DDBJ whole genome shotgun (WGS) entry which is preliminary data.</text>
</comment>
<dbReference type="OrthoDB" id="9816001at2"/>
<sequence>MVSKKKGLETLIKRATQVTAGDVYVLHGQSNAWAIDYDNAYNDNNLPADAQWVRTIGAMHVYNKPAIYPEAENTDWYLASGKAPDIRGGVQLVGNGMVGVLGLNIGLNLVASEDIPIAIINGAGGGGAISAYQKTTPYNLDDAYGRLQYRLEASGLKHNIKAFIWNQGESNADDTVIAYKSALNQLFADFNTDFSFEKFYIIQTPPGCAAKNGHQNVREAQRQFAAAHTEVKIMTRHGFPINPITADGNYFLSDGCHYHAHGYEVLADWISNLAQHDFYNGSKDYQAPQLVRVTKRSAKSISIEFTKPVTVQSDLKVGETIYSAKDNLFAITSKKNIKILEIQTDSESSKKIILQLDRPLKIGETLTYILDDNYTNTTTPYRGPWLVDAQTGVGVVGFTSTIK</sequence>
<dbReference type="GO" id="GO:0016788">
    <property type="term" value="F:hydrolase activity, acting on ester bonds"/>
    <property type="evidence" value="ECO:0007669"/>
    <property type="project" value="UniProtKB-ARBA"/>
</dbReference>
<keyword evidence="1" id="KW-0378">Hydrolase</keyword>
<accession>A0A5C7AKL6</accession>
<feature type="domain" description="Sialate O-acetylesterase" evidence="2">
    <location>
        <begin position="21"/>
        <end position="240"/>
    </location>
</feature>
<dbReference type="Proteomes" id="UP000321734">
    <property type="component" value="Unassembled WGS sequence"/>
</dbReference>
<dbReference type="InterPro" id="IPR036514">
    <property type="entry name" value="SGNH_hydro_sf"/>
</dbReference>
<dbReference type="AlphaFoldDB" id="A0A5C7AKL6"/>
<keyword evidence="4" id="KW-1185">Reference proteome</keyword>
<dbReference type="PANTHER" id="PTHR31988:SF19">
    <property type="entry name" value="9-O-ACETYL-N-ACETYLNEURAMINIC ACID DEACETYLASE-RELATED"/>
    <property type="match status" value="1"/>
</dbReference>
<dbReference type="SUPFAM" id="SSF52266">
    <property type="entry name" value="SGNH hydrolase"/>
    <property type="match status" value="1"/>
</dbReference>
<dbReference type="EMBL" id="VORX01000002">
    <property type="protein sequence ID" value="TXE09108.1"/>
    <property type="molecule type" value="Genomic_DNA"/>
</dbReference>
<dbReference type="InterPro" id="IPR005181">
    <property type="entry name" value="SASA"/>
</dbReference>
<dbReference type="InterPro" id="IPR052940">
    <property type="entry name" value="Carb_Esterase_6"/>
</dbReference>
<evidence type="ECO:0000313" key="4">
    <source>
        <dbReference type="Proteomes" id="UP000321734"/>
    </source>
</evidence>
<gene>
    <name evidence="3" type="ORF">ES711_04020</name>
</gene>
<dbReference type="Pfam" id="PF03629">
    <property type="entry name" value="SASA"/>
    <property type="match status" value="1"/>
</dbReference>
<evidence type="ECO:0000256" key="1">
    <source>
        <dbReference type="ARBA" id="ARBA00022801"/>
    </source>
</evidence>
<protein>
    <submittedName>
        <fullName evidence="3">Sialate O-acetylesterase</fullName>
    </submittedName>
</protein>
<dbReference type="Gene3D" id="3.40.50.1110">
    <property type="entry name" value="SGNH hydrolase"/>
    <property type="match status" value="1"/>
</dbReference>